<reference evidence="1 2" key="1">
    <citation type="journal article" date="2019" name="Int. J. Syst. Evol. Microbiol.">
        <title>The Global Catalogue of Microorganisms (GCM) 10K type strain sequencing project: providing services to taxonomists for standard genome sequencing and annotation.</title>
        <authorList>
            <consortium name="The Broad Institute Genomics Platform"/>
            <consortium name="The Broad Institute Genome Sequencing Center for Infectious Disease"/>
            <person name="Wu L."/>
            <person name="Ma J."/>
        </authorList>
    </citation>
    <scope>NUCLEOTIDE SEQUENCE [LARGE SCALE GENOMIC DNA]</scope>
    <source>
        <strain evidence="1 2">JCM 15628</strain>
    </source>
</reference>
<dbReference type="Proteomes" id="UP001500013">
    <property type="component" value="Unassembled WGS sequence"/>
</dbReference>
<dbReference type="RefSeq" id="WP_344060163.1">
    <property type="nucleotide sequence ID" value="NZ_BAAAPU010000006.1"/>
</dbReference>
<protein>
    <recommendedName>
        <fullName evidence="3">Pilus assembly protein CpaE</fullName>
    </recommendedName>
</protein>
<name>A0ABN2RX56_9MICO</name>
<gene>
    <name evidence="1" type="ORF">GCM10009817_15600</name>
</gene>
<organism evidence="1 2">
    <name type="scientific">Terrabacter lapilli</name>
    <dbReference type="NCBI Taxonomy" id="436231"/>
    <lineage>
        <taxon>Bacteria</taxon>
        <taxon>Bacillati</taxon>
        <taxon>Actinomycetota</taxon>
        <taxon>Actinomycetes</taxon>
        <taxon>Micrococcales</taxon>
        <taxon>Intrasporangiaceae</taxon>
        <taxon>Terrabacter</taxon>
    </lineage>
</organism>
<comment type="caution">
    <text evidence="1">The sequence shown here is derived from an EMBL/GenBank/DDBJ whole genome shotgun (WGS) entry which is preliminary data.</text>
</comment>
<evidence type="ECO:0000313" key="1">
    <source>
        <dbReference type="EMBL" id="GAA1976183.1"/>
    </source>
</evidence>
<accession>A0ABN2RX56</accession>
<dbReference type="EMBL" id="BAAAPU010000006">
    <property type="protein sequence ID" value="GAA1976183.1"/>
    <property type="molecule type" value="Genomic_DNA"/>
</dbReference>
<keyword evidence="2" id="KW-1185">Reference proteome</keyword>
<sequence>MGDMLTIELARRLTDAGLTWEPVSGDRFVVPVKGMEEDVFVISEITVDVHHFSTGDVIGFNGTTEWALDSVEQDKVVWLPREDQLRDLLGDAFVALEQLEGGYAVSVRAPSGAVERHADIDAERAYARALIARLEAAAARDESA</sequence>
<proteinExistence type="predicted"/>
<evidence type="ECO:0000313" key="2">
    <source>
        <dbReference type="Proteomes" id="UP001500013"/>
    </source>
</evidence>
<evidence type="ECO:0008006" key="3">
    <source>
        <dbReference type="Google" id="ProtNLM"/>
    </source>
</evidence>